<feature type="compositionally biased region" description="Polar residues" evidence="1">
    <location>
        <begin position="603"/>
        <end position="612"/>
    </location>
</feature>
<evidence type="ECO:0000313" key="3">
    <source>
        <dbReference type="Proteomes" id="UP000274131"/>
    </source>
</evidence>
<feature type="compositionally biased region" description="Low complexity" evidence="1">
    <location>
        <begin position="373"/>
        <end position="384"/>
    </location>
</feature>
<feature type="region of interest" description="Disordered" evidence="1">
    <location>
        <begin position="250"/>
        <end position="274"/>
    </location>
</feature>
<feature type="compositionally biased region" description="Polar residues" evidence="1">
    <location>
        <begin position="96"/>
        <end position="126"/>
    </location>
</feature>
<name>A0A0N4V651_ENTVE</name>
<feature type="region of interest" description="Disordered" evidence="1">
    <location>
        <begin position="520"/>
        <end position="567"/>
    </location>
</feature>
<feature type="region of interest" description="Disordered" evidence="1">
    <location>
        <begin position="365"/>
        <end position="458"/>
    </location>
</feature>
<evidence type="ECO:0000256" key="1">
    <source>
        <dbReference type="SAM" id="MobiDB-lite"/>
    </source>
</evidence>
<feature type="region of interest" description="Disordered" evidence="1">
    <location>
        <begin position="48"/>
        <end position="146"/>
    </location>
</feature>
<feature type="compositionally biased region" description="Basic and acidic residues" evidence="1">
    <location>
        <begin position="441"/>
        <end position="458"/>
    </location>
</feature>
<feature type="region of interest" description="Disordered" evidence="1">
    <location>
        <begin position="597"/>
        <end position="616"/>
    </location>
</feature>
<proteinExistence type="predicted"/>
<sequence length="828" mass="93778">MRIKPDRISEVKKTTTTTTAVPVEANYRVHHESTNSATTETLALKSLSATNDSQLSDDKIDSEETNVKFDNSHPDFRSDDNSTYETETDFSDLSDEQTSPTFLPTSTYSNINNQSNTSPAQETSEPTLKAEKAINSSHGGSPEVQNTALAKNTVKTLEKIASTLYPKGTQKLQASSEPTAAVTLSSIRSGEENFLITADAHEKLDHPISVLSIETTASRRTTKETPELDSKNVTEEHFIATKRPHDYNMDERDEAEEKTGKTTSTAHENFDNNKRTNFISDPNYTGVYTRRVEHMLNVANKSKILAPEHFPYVTEEVFRRIYWPKKFILLTEKRTRDSHHYSKNLNQSVSKLNSATKEGELEAEFLHSDTKSTSEATTTSAQTSIHYKNDDNFQTTTNLPPSDREKSETNEETSDVTTISNVKKNKDHAVSSKKSQNYQTEKSKTNKESETRHKGNENVFKNREEKITLQEETEKGSKIYREPATNDQKFDKTKFSQFQSAKLLRKLIAIASKVRESSIKTKPTEKKSSFAKLQRQNVEAETSKHLIKEKKTTKPENLKNKEQKSRELDSHWVTGNLSIKGPYEEILHYRRTVEENLKDETGNQKGSQNSGRSGEELVDELTRNIDQKLTTLEPVTTVAENPEENVSADSKSTEQITAKFDNDKGLKNYDNEQNHNSNMYLNEDEKLSNRFGQQSIMTAGKVMRHTDVTELSNPMQVELDQKIDNNNEHPKPLTSKQGDPVTAEMNDSGTVTVEMDSQLKLKEVEKINTLKHVVMDSLNKDQKKLETPVKVILSPKQFTNPIQKSTTPKHEKELPTTSSYEVMLFIEL</sequence>
<organism evidence="4">
    <name type="scientific">Enterobius vermicularis</name>
    <name type="common">Human pinworm</name>
    <dbReference type="NCBI Taxonomy" id="51028"/>
    <lineage>
        <taxon>Eukaryota</taxon>
        <taxon>Metazoa</taxon>
        <taxon>Ecdysozoa</taxon>
        <taxon>Nematoda</taxon>
        <taxon>Chromadorea</taxon>
        <taxon>Rhabditida</taxon>
        <taxon>Spirurina</taxon>
        <taxon>Oxyuridomorpha</taxon>
        <taxon>Oxyuroidea</taxon>
        <taxon>Oxyuridae</taxon>
        <taxon>Enterobius</taxon>
    </lineage>
</organism>
<evidence type="ECO:0000313" key="2">
    <source>
        <dbReference type="EMBL" id="VDD90584.1"/>
    </source>
</evidence>
<reference evidence="2 3" key="2">
    <citation type="submission" date="2018-10" db="EMBL/GenBank/DDBJ databases">
        <authorList>
            <consortium name="Pathogen Informatics"/>
        </authorList>
    </citation>
    <scope>NUCLEOTIDE SEQUENCE [LARGE SCALE GENOMIC DNA]</scope>
</reference>
<keyword evidence="3" id="KW-1185">Reference proteome</keyword>
<feature type="compositionally biased region" description="Basic and acidic residues" evidence="1">
    <location>
        <begin position="65"/>
        <end position="80"/>
    </location>
</feature>
<dbReference type="Proteomes" id="UP000274131">
    <property type="component" value="Unassembled WGS sequence"/>
</dbReference>
<gene>
    <name evidence="2" type="ORF">EVEC_LOCUS5335</name>
</gene>
<accession>A0A0N4V651</accession>
<reference evidence="4" key="1">
    <citation type="submission" date="2017-02" db="UniProtKB">
        <authorList>
            <consortium name="WormBaseParasite"/>
        </authorList>
    </citation>
    <scope>IDENTIFICATION</scope>
</reference>
<feature type="compositionally biased region" description="Basic and acidic residues" evidence="1">
    <location>
        <begin position="541"/>
        <end position="567"/>
    </location>
</feature>
<protein>
    <submittedName>
        <fullName evidence="4">Doublecortin domain-containing protein</fullName>
    </submittedName>
</protein>
<dbReference type="AlphaFoldDB" id="A0A0N4V651"/>
<dbReference type="WBParaSite" id="EVEC_0000572401-mRNA-1">
    <property type="protein sequence ID" value="EVEC_0000572401-mRNA-1"/>
    <property type="gene ID" value="EVEC_0000572401"/>
</dbReference>
<evidence type="ECO:0000313" key="4">
    <source>
        <dbReference type="WBParaSite" id="EVEC_0000572401-mRNA-1"/>
    </source>
</evidence>
<feature type="compositionally biased region" description="Polar residues" evidence="1">
    <location>
        <begin position="134"/>
        <end position="146"/>
    </location>
</feature>
<feature type="compositionally biased region" description="Acidic residues" evidence="1">
    <location>
        <begin position="86"/>
        <end position="95"/>
    </location>
</feature>
<dbReference type="EMBL" id="UXUI01008132">
    <property type="protein sequence ID" value="VDD90584.1"/>
    <property type="molecule type" value="Genomic_DNA"/>
</dbReference>
<feature type="compositionally biased region" description="Basic and acidic residues" evidence="1">
    <location>
        <begin position="250"/>
        <end position="260"/>
    </location>
</feature>